<dbReference type="EMBL" id="QQNH01000005">
    <property type="protein sequence ID" value="RDE09677.1"/>
    <property type="molecule type" value="Genomic_DNA"/>
</dbReference>
<comment type="similarity">
    <text evidence="1">Belongs to the PrpD family.</text>
</comment>
<feature type="domain" description="MmgE/PrpD N-terminal" evidence="2">
    <location>
        <begin position="8"/>
        <end position="242"/>
    </location>
</feature>
<dbReference type="PANTHER" id="PTHR16943">
    <property type="entry name" value="2-METHYLCITRATE DEHYDRATASE-RELATED"/>
    <property type="match status" value="1"/>
</dbReference>
<dbReference type="InterPro" id="IPR045336">
    <property type="entry name" value="MmgE_PrpD_N"/>
</dbReference>
<evidence type="ECO:0000256" key="1">
    <source>
        <dbReference type="ARBA" id="ARBA00006174"/>
    </source>
</evidence>
<gene>
    <name evidence="4" type="ORF">DVH29_05840</name>
</gene>
<dbReference type="Pfam" id="PF19305">
    <property type="entry name" value="MmgE_PrpD_C"/>
    <property type="match status" value="1"/>
</dbReference>
<dbReference type="GO" id="GO:0016829">
    <property type="term" value="F:lyase activity"/>
    <property type="evidence" value="ECO:0007669"/>
    <property type="project" value="InterPro"/>
</dbReference>
<dbReference type="InterPro" id="IPR042183">
    <property type="entry name" value="MmgE/PrpD_sf_1"/>
</dbReference>
<dbReference type="InterPro" id="IPR045337">
    <property type="entry name" value="MmgE_PrpD_C"/>
</dbReference>
<name>A0A369W6L3_9HYPH</name>
<dbReference type="RefSeq" id="WP_114645223.1">
    <property type="nucleotide sequence ID" value="NZ_QQNH01000005.1"/>
</dbReference>
<reference evidence="5" key="1">
    <citation type="submission" date="2018-07" db="EMBL/GenBank/DDBJ databases">
        <authorList>
            <person name="Liu B.-T."/>
            <person name="Du Z."/>
        </authorList>
    </citation>
    <scope>NUCLEOTIDE SEQUENCE [LARGE SCALE GENOMIC DNA]</scope>
    <source>
        <strain evidence="5">XYN52</strain>
    </source>
</reference>
<keyword evidence="5" id="KW-1185">Reference proteome</keyword>
<evidence type="ECO:0000259" key="2">
    <source>
        <dbReference type="Pfam" id="PF03972"/>
    </source>
</evidence>
<evidence type="ECO:0000313" key="5">
    <source>
        <dbReference type="Proteomes" id="UP000253759"/>
    </source>
</evidence>
<dbReference type="Pfam" id="PF03972">
    <property type="entry name" value="MmgE_PrpD_N"/>
    <property type="match status" value="1"/>
</dbReference>
<dbReference type="OrthoDB" id="5415580at2"/>
<evidence type="ECO:0000313" key="4">
    <source>
        <dbReference type="EMBL" id="RDE09677.1"/>
    </source>
</evidence>
<comment type="caution">
    <text evidence="4">The sequence shown here is derived from an EMBL/GenBank/DDBJ whole genome shotgun (WGS) entry which is preliminary data.</text>
</comment>
<feature type="domain" description="MmgE/PrpD C-terminal" evidence="3">
    <location>
        <begin position="269"/>
        <end position="430"/>
    </location>
</feature>
<organism evidence="4 5">
    <name type="scientific">Pelagibacterium lacus</name>
    <dbReference type="NCBI Taxonomy" id="2282655"/>
    <lineage>
        <taxon>Bacteria</taxon>
        <taxon>Pseudomonadati</taxon>
        <taxon>Pseudomonadota</taxon>
        <taxon>Alphaproteobacteria</taxon>
        <taxon>Hyphomicrobiales</taxon>
        <taxon>Devosiaceae</taxon>
        <taxon>Pelagibacterium</taxon>
    </lineage>
</organism>
<dbReference type="InterPro" id="IPR005656">
    <property type="entry name" value="MmgE_PrpD"/>
</dbReference>
<dbReference type="SUPFAM" id="SSF103378">
    <property type="entry name" value="2-methylcitrate dehydratase PrpD"/>
    <property type="match status" value="1"/>
</dbReference>
<dbReference type="InterPro" id="IPR036148">
    <property type="entry name" value="MmgE/PrpD_sf"/>
</dbReference>
<accession>A0A369W6L3</accession>
<dbReference type="Proteomes" id="UP000253759">
    <property type="component" value="Unassembled WGS sequence"/>
</dbReference>
<proteinExistence type="inferred from homology"/>
<evidence type="ECO:0000259" key="3">
    <source>
        <dbReference type="Pfam" id="PF19305"/>
    </source>
</evidence>
<dbReference type="AlphaFoldDB" id="A0A369W6L3"/>
<dbReference type="Gene3D" id="3.30.1330.120">
    <property type="entry name" value="2-methylcitrate dehydratase PrpD"/>
    <property type="match status" value="1"/>
</dbReference>
<protein>
    <submittedName>
        <fullName evidence="4">MmgE/PrpD family protein</fullName>
    </submittedName>
</protein>
<dbReference type="PANTHER" id="PTHR16943:SF8">
    <property type="entry name" value="2-METHYLCITRATE DEHYDRATASE"/>
    <property type="match status" value="1"/>
</dbReference>
<sequence length="467" mass="49266">MSATLTGDLAAFIEAADCGATGLAGADKAKKVIADTFAVILSGAGSEVAPPILAFARKAGLGEVPVMGTPDRLSRPVAALVQGTFGAALDFDDVLSMMPGHPAAVIMPALLSAAQGRAVSGEEFIDAYVIGLEVGSKLSQGVGLKHYFRGFHATGTIAIFCAVAALARMERLSQAQTRQAFGIAASTASGLQANFGSMTKPFHSGWAAQAAVTAVALVQEGFTASEAIFEAPGGYLAAYGTEESDAAKVMPLLGQPWTIVEPGIALKKFPTCYATHRAIDALGQIEARLGRLKGRVRRIVCKVAPKSLRPLPFMRPKTGLESKFSMPHALAAAIHFDTLKIASFTDEAVRIPEILELYEKIEAIEDIACTDGDPDFEKKSSGTRGFVLVEVELEDGTVDSARVDIPPGHPKRELTWDELESKFVDCADSCGIGSDHARATFSRLRQLETVVDISALSESLMIQAKAD</sequence>
<dbReference type="Gene3D" id="1.10.4100.10">
    <property type="entry name" value="2-methylcitrate dehydratase PrpD"/>
    <property type="match status" value="1"/>
</dbReference>
<dbReference type="InterPro" id="IPR042188">
    <property type="entry name" value="MmgE/PrpD_sf_2"/>
</dbReference>